<comment type="catalytic activity">
    <reaction evidence="8">
        <text>(2R,3S)-3-isopropylmalate = (2S)-2-isopropylmalate</text>
        <dbReference type="Rhea" id="RHEA:32287"/>
        <dbReference type="ChEBI" id="CHEBI:1178"/>
        <dbReference type="ChEBI" id="CHEBI:35121"/>
        <dbReference type="EC" id="4.2.1.33"/>
    </reaction>
</comment>
<dbReference type="GO" id="GO:0046872">
    <property type="term" value="F:metal ion binding"/>
    <property type="evidence" value="ECO:0007669"/>
    <property type="project" value="UniProtKB-KW"/>
</dbReference>
<dbReference type="SUPFAM" id="SSF53732">
    <property type="entry name" value="Aconitase iron-sulfur domain"/>
    <property type="match status" value="1"/>
</dbReference>
<organism evidence="10 11">
    <name type="scientific">Mailhella massiliensis</name>
    <dbReference type="NCBI Taxonomy" id="1903261"/>
    <lineage>
        <taxon>Bacteria</taxon>
        <taxon>Pseudomonadati</taxon>
        <taxon>Thermodesulfobacteriota</taxon>
        <taxon>Desulfovibrionia</taxon>
        <taxon>Desulfovibrionales</taxon>
        <taxon>Desulfovibrionaceae</taxon>
        <taxon>Mailhella</taxon>
    </lineage>
</organism>
<dbReference type="AlphaFoldDB" id="A0A921DRC0"/>
<proteinExistence type="inferred from homology"/>
<dbReference type="InterPro" id="IPR050067">
    <property type="entry name" value="IPM_dehydratase_rel_enz"/>
</dbReference>
<dbReference type="CDD" id="cd01583">
    <property type="entry name" value="IPMI"/>
    <property type="match status" value="1"/>
</dbReference>
<dbReference type="InterPro" id="IPR001030">
    <property type="entry name" value="Acoase/IPM_deHydtase_lsu_aba"/>
</dbReference>
<dbReference type="PANTHER" id="PTHR43822:SF16">
    <property type="entry name" value="3-ISOPROPYLMALATE DEHYDRATASE LARGE SUBUNIT 2"/>
    <property type="match status" value="1"/>
</dbReference>
<evidence type="ECO:0000256" key="4">
    <source>
        <dbReference type="ARBA" id="ARBA00023004"/>
    </source>
</evidence>
<feature type="binding site" evidence="8">
    <location>
        <position position="300"/>
    </location>
    <ligand>
        <name>[4Fe-4S] cluster</name>
        <dbReference type="ChEBI" id="CHEBI:49883"/>
    </ligand>
</feature>
<comment type="pathway">
    <text evidence="8">Amino-acid biosynthesis; L-leucine biosynthesis; L-leucine from 3-methyl-2-oxobutanoate: step 2/4.</text>
</comment>
<dbReference type="PROSITE" id="PS01244">
    <property type="entry name" value="ACONITASE_2"/>
    <property type="match status" value="1"/>
</dbReference>
<protein>
    <recommendedName>
        <fullName evidence="8">3-isopropylmalate dehydratase large subunit</fullName>
        <ecNumber evidence="8">4.2.1.33</ecNumber>
    </recommendedName>
    <alternativeName>
        <fullName evidence="8">Alpha-IPM isomerase</fullName>
        <shortName evidence="8">IPMI</shortName>
    </alternativeName>
    <alternativeName>
        <fullName evidence="8">Isopropylmalate isomerase</fullName>
    </alternativeName>
</protein>
<evidence type="ECO:0000256" key="1">
    <source>
        <dbReference type="ARBA" id="ARBA00022430"/>
    </source>
</evidence>
<keyword evidence="7 8" id="KW-0100">Branched-chain amino acid biosynthesis</keyword>
<keyword evidence="1 8" id="KW-0432">Leucine biosynthesis</keyword>
<dbReference type="InterPro" id="IPR011826">
    <property type="entry name" value="HAcnase/IPMdehydase_lsu_prok"/>
</dbReference>
<reference evidence="10" key="1">
    <citation type="journal article" date="2021" name="PeerJ">
        <title>Extensive microbial diversity within the chicken gut microbiome revealed by metagenomics and culture.</title>
        <authorList>
            <person name="Gilroy R."/>
            <person name="Ravi A."/>
            <person name="Getino M."/>
            <person name="Pursley I."/>
            <person name="Horton D.L."/>
            <person name="Alikhan N.F."/>
            <person name="Baker D."/>
            <person name="Gharbi K."/>
            <person name="Hall N."/>
            <person name="Watson M."/>
            <person name="Adriaenssens E.M."/>
            <person name="Foster-Nyarko E."/>
            <person name="Jarju S."/>
            <person name="Secka A."/>
            <person name="Antonio M."/>
            <person name="Oren A."/>
            <person name="Chaudhuri R.R."/>
            <person name="La Ragione R."/>
            <person name="Hildebrand F."/>
            <person name="Pallen M.J."/>
        </authorList>
    </citation>
    <scope>NUCLEOTIDE SEQUENCE</scope>
    <source>
        <strain evidence="10">ChiGjej2B2-19336</strain>
    </source>
</reference>
<evidence type="ECO:0000313" key="10">
    <source>
        <dbReference type="EMBL" id="HJD96861.1"/>
    </source>
</evidence>
<dbReference type="InterPro" id="IPR015931">
    <property type="entry name" value="Acnase/IPM_dHydase_lsu_aba_1/3"/>
</dbReference>
<dbReference type="HAMAP" id="MF_01027">
    <property type="entry name" value="LeuC_type2"/>
    <property type="match status" value="1"/>
</dbReference>
<dbReference type="GO" id="GO:0009098">
    <property type="term" value="P:L-leucine biosynthetic process"/>
    <property type="evidence" value="ECO:0007669"/>
    <property type="project" value="UniProtKB-UniRule"/>
</dbReference>
<evidence type="ECO:0000256" key="7">
    <source>
        <dbReference type="ARBA" id="ARBA00023304"/>
    </source>
</evidence>
<keyword evidence="4 8" id="KW-0408">Iron</keyword>
<dbReference type="PRINTS" id="PR00415">
    <property type="entry name" value="ACONITASE"/>
</dbReference>
<dbReference type="NCBIfam" id="NF001614">
    <property type="entry name" value="PRK00402.1"/>
    <property type="match status" value="1"/>
</dbReference>
<dbReference type="Proteomes" id="UP000698963">
    <property type="component" value="Unassembled WGS sequence"/>
</dbReference>
<comment type="function">
    <text evidence="8">Catalyzes the isomerization between 2-isopropylmalate and 3-isopropylmalate, via the formation of 2-isopropylmaleate.</text>
</comment>
<dbReference type="RefSeq" id="WP_304121454.1">
    <property type="nucleotide sequence ID" value="NZ_DYZA01000079.1"/>
</dbReference>
<dbReference type="NCBIfam" id="TIGR02083">
    <property type="entry name" value="LEU2"/>
    <property type="match status" value="1"/>
</dbReference>
<evidence type="ECO:0000256" key="3">
    <source>
        <dbReference type="ARBA" id="ARBA00022723"/>
    </source>
</evidence>
<comment type="subunit">
    <text evidence="8">Heterodimer of LeuC and LeuD.</text>
</comment>
<keyword evidence="3 8" id="KW-0479">Metal-binding</keyword>
<dbReference type="InterPro" id="IPR036008">
    <property type="entry name" value="Aconitase_4Fe-4S_dom"/>
</dbReference>
<feature type="domain" description="Aconitase/3-isopropylmalate dehydratase large subunit alpha/beta/alpha" evidence="9">
    <location>
        <begin position="8"/>
        <end position="411"/>
    </location>
</feature>
<reference evidence="10" key="2">
    <citation type="submission" date="2021-09" db="EMBL/GenBank/DDBJ databases">
        <authorList>
            <person name="Gilroy R."/>
        </authorList>
    </citation>
    <scope>NUCLEOTIDE SEQUENCE</scope>
    <source>
        <strain evidence="10">ChiGjej2B2-19336</strain>
    </source>
</reference>
<evidence type="ECO:0000259" key="9">
    <source>
        <dbReference type="Pfam" id="PF00330"/>
    </source>
</evidence>
<comment type="caution">
    <text evidence="10">The sequence shown here is derived from an EMBL/GenBank/DDBJ whole genome shotgun (WGS) entry which is preliminary data.</text>
</comment>
<dbReference type="EMBL" id="DYZA01000079">
    <property type="protein sequence ID" value="HJD96861.1"/>
    <property type="molecule type" value="Genomic_DNA"/>
</dbReference>
<dbReference type="EC" id="4.2.1.33" evidence="8"/>
<dbReference type="Gene3D" id="3.30.499.10">
    <property type="entry name" value="Aconitase, domain 3"/>
    <property type="match status" value="2"/>
</dbReference>
<dbReference type="PROSITE" id="PS00450">
    <property type="entry name" value="ACONITASE_1"/>
    <property type="match status" value="1"/>
</dbReference>
<keyword evidence="8" id="KW-0028">Amino-acid biosynthesis</keyword>
<gene>
    <name evidence="8 10" type="primary">leuC</name>
    <name evidence="10" type="ORF">K8W16_04355</name>
</gene>
<dbReference type="InterPro" id="IPR018136">
    <property type="entry name" value="Aconitase_4Fe-4S_BS"/>
</dbReference>
<dbReference type="InterPro" id="IPR011823">
    <property type="entry name" value="IsopropMal_deHydtase_lsu_bac"/>
</dbReference>
<feature type="binding site" evidence="8">
    <location>
        <position position="363"/>
    </location>
    <ligand>
        <name>[4Fe-4S] cluster</name>
        <dbReference type="ChEBI" id="CHEBI:49883"/>
    </ligand>
</feature>
<comment type="similarity">
    <text evidence="8">Belongs to the aconitase/IPM isomerase family. LeuC type 2 subfamily.</text>
</comment>
<keyword evidence="2 8" id="KW-0004">4Fe-4S</keyword>
<dbReference type="GO" id="GO:0003861">
    <property type="term" value="F:3-isopropylmalate dehydratase activity"/>
    <property type="evidence" value="ECO:0007669"/>
    <property type="project" value="UniProtKB-UniRule"/>
</dbReference>
<dbReference type="InterPro" id="IPR033941">
    <property type="entry name" value="IPMI_cat"/>
</dbReference>
<accession>A0A921DRC0</accession>
<evidence type="ECO:0000256" key="5">
    <source>
        <dbReference type="ARBA" id="ARBA00023014"/>
    </source>
</evidence>
<sequence length="426" mass="45440">MGMTVTQKILAAHAGLESVSAGQLIEAKLDVVMGNDITIALAVPEFRKAGADKVFDKDKVVVVLDHFAPNKDIKAATQCKICREFARENELTHFFDVGRMGIEHALLPEQGIVAPGEVIIGGDSHTCTYGALGAFSTGVGSTDLAMGMATGENWFKVPSAIRFNLTGKPGKWVCGKDVMLHIIGLIGVDGALYRSMEFSGDGVAHLSMDDRFSMTNMAIEAGAKNATFPVDETCRTYLAAHCKKPWTAFEADKDAEYEKTIDIDLSSIRPTVAFPHLPSNTRSIDEVGEVLLDQVFIGSCTNGRMEDMATAAGILKGRKISERVRVIVIPATPAIYMECMEKGYIRTFMEAGCAVSTPTCGACLGGHMGILAAGEKCLSTTNRNFVGRMGHVDSEVYLCSPAVAAASAIAGRIVSPEAIMDKEGGD</sequence>
<dbReference type="NCBIfam" id="TIGR01343">
    <property type="entry name" value="hacA_fam"/>
    <property type="match status" value="1"/>
</dbReference>
<dbReference type="GO" id="GO:0051539">
    <property type="term" value="F:4 iron, 4 sulfur cluster binding"/>
    <property type="evidence" value="ECO:0007669"/>
    <property type="project" value="UniProtKB-KW"/>
</dbReference>
<evidence type="ECO:0000313" key="11">
    <source>
        <dbReference type="Proteomes" id="UP000698963"/>
    </source>
</evidence>
<keyword evidence="5 8" id="KW-0411">Iron-sulfur</keyword>
<name>A0A921DRC0_9BACT</name>
<dbReference type="InterPro" id="IPR006251">
    <property type="entry name" value="Homoacnase/IPMdehydase_lsu"/>
</dbReference>
<evidence type="ECO:0000256" key="2">
    <source>
        <dbReference type="ARBA" id="ARBA00022485"/>
    </source>
</evidence>
<dbReference type="NCBIfam" id="TIGR02086">
    <property type="entry name" value="IPMI_arch"/>
    <property type="match status" value="1"/>
</dbReference>
<dbReference type="Pfam" id="PF00330">
    <property type="entry name" value="Aconitase"/>
    <property type="match status" value="1"/>
</dbReference>
<keyword evidence="6 8" id="KW-0456">Lyase</keyword>
<comment type="cofactor">
    <cofactor evidence="8">
        <name>[4Fe-4S] cluster</name>
        <dbReference type="ChEBI" id="CHEBI:49883"/>
    </cofactor>
    <text evidence="8">Binds 1 [4Fe-4S] cluster per subunit.</text>
</comment>
<feature type="binding site" evidence="8">
    <location>
        <position position="360"/>
    </location>
    <ligand>
        <name>[4Fe-4S] cluster</name>
        <dbReference type="ChEBI" id="CHEBI:49883"/>
    </ligand>
</feature>
<dbReference type="PANTHER" id="PTHR43822">
    <property type="entry name" value="HOMOACONITASE, MITOCHONDRIAL-RELATED"/>
    <property type="match status" value="1"/>
</dbReference>
<evidence type="ECO:0000256" key="6">
    <source>
        <dbReference type="ARBA" id="ARBA00023239"/>
    </source>
</evidence>
<evidence type="ECO:0000256" key="8">
    <source>
        <dbReference type="HAMAP-Rule" id="MF_01027"/>
    </source>
</evidence>